<dbReference type="InterPro" id="IPR001810">
    <property type="entry name" value="F-box_dom"/>
</dbReference>
<dbReference type="Pfam" id="PF00646">
    <property type="entry name" value="F-box"/>
    <property type="match status" value="1"/>
</dbReference>
<dbReference type="RefSeq" id="XP_062751223.1">
    <property type="nucleotide sequence ID" value="XM_062904759.1"/>
</dbReference>
<dbReference type="EMBL" id="JAWRVG010000059">
    <property type="protein sequence ID" value="KAK4062648.1"/>
    <property type="molecule type" value="Genomic_DNA"/>
</dbReference>
<proteinExistence type="predicted"/>
<protein>
    <recommendedName>
        <fullName evidence="1">F-box domain-containing protein</fullName>
    </recommendedName>
</protein>
<accession>A0AAE1I6I4</accession>
<dbReference type="GeneID" id="87924664"/>
<evidence type="ECO:0000313" key="3">
    <source>
        <dbReference type="Proteomes" id="UP001273209"/>
    </source>
</evidence>
<sequence>MACLLDLPGELSFEIIKLLHIGDRISLSSTCKSYRVQLLPEIFKTIRLTNDEASATFALTVAETYGQYTKTIEFTCQCDQDERATAPSLLPAAFRVLKGHFTPNLQTVKVKFDFDLDNEANEVYLEFEFSEVEGYTRVRELREKWRALMNETWEALIANTFVTELILDWFPPMWTSTFHTDAFPQFLNHLESATVNIFGFEDYSGVRTNTVGEYRKFLSNMDALFFHHMRDLKYLHIQASDPLGYANGHLTSIPLALKPDDLPLLQSLTLENCFVCQELISFIQGHAQVLKFLDLNECFSEQGSEVTWAKFFDEIYEAKPRLTELLAGSNKTPFLFEEMPYWDENDAVQLMRQKLEADSTLKIFRQMHLDPDEGILSVDHDRTVELFNQGDDQRAYDRLMALVNENRQSLT</sequence>
<evidence type="ECO:0000259" key="1">
    <source>
        <dbReference type="PROSITE" id="PS50181"/>
    </source>
</evidence>
<name>A0AAE1I6I4_9HYPO</name>
<comment type="caution">
    <text evidence="2">The sequence shown here is derived from an EMBL/GenBank/DDBJ whole genome shotgun (WGS) entry which is preliminary data.</text>
</comment>
<dbReference type="Proteomes" id="UP001273209">
    <property type="component" value="Unassembled WGS sequence"/>
</dbReference>
<dbReference type="SUPFAM" id="SSF52047">
    <property type="entry name" value="RNI-like"/>
    <property type="match status" value="1"/>
</dbReference>
<reference evidence="2" key="1">
    <citation type="submission" date="2023-11" db="EMBL/GenBank/DDBJ databases">
        <title>The genome sequences of three competitors of mushroom-forming fungi.</title>
        <authorList>
            <person name="Beijen E."/>
            <person name="Ohm R.A."/>
        </authorList>
    </citation>
    <scope>NUCLEOTIDE SEQUENCE</scope>
    <source>
        <strain evidence="2">CBS 100526</strain>
    </source>
</reference>
<dbReference type="AlphaFoldDB" id="A0AAE1I6I4"/>
<organism evidence="2 3">
    <name type="scientific">Trichoderma aggressivum f. europaeum</name>
    <dbReference type="NCBI Taxonomy" id="173218"/>
    <lineage>
        <taxon>Eukaryota</taxon>
        <taxon>Fungi</taxon>
        <taxon>Dikarya</taxon>
        <taxon>Ascomycota</taxon>
        <taxon>Pezizomycotina</taxon>
        <taxon>Sordariomycetes</taxon>
        <taxon>Hypocreomycetidae</taxon>
        <taxon>Hypocreales</taxon>
        <taxon>Hypocreaceae</taxon>
        <taxon>Trichoderma</taxon>
    </lineage>
</organism>
<evidence type="ECO:0000313" key="2">
    <source>
        <dbReference type="EMBL" id="KAK4062648.1"/>
    </source>
</evidence>
<gene>
    <name evidence="2" type="ORF">Triagg1_9766</name>
</gene>
<keyword evidence="3" id="KW-1185">Reference proteome</keyword>
<dbReference type="PROSITE" id="PS50181">
    <property type="entry name" value="FBOX"/>
    <property type="match status" value="1"/>
</dbReference>
<feature type="domain" description="F-box" evidence="1">
    <location>
        <begin position="1"/>
        <end position="46"/>
    </location>
</feature>